<dbReference type="AlphaFoldDB" id="A0A7C3IJE0"/>
<keyword evidence="2" id="KW-0479">Metal-binding</keyword>
<dbReference type="Pfam" id="PF00753">
    <property type="entry name" value="Lactamase_B"/>
    <property type="match status" value="1"/>
</dbReference>
<dbReference type="Gene3D" id="3.60.15.10">
    <property type="entry name" value="Ribonuclease Z/Hydroxyacylglutathione hydrolase-like"/>
    <property type="match status" value="1"/>
</dbReference>
<dbReference type="EMBL" id="DSVL01000233">
    <property type="protein sequence ID" value="HFH29347.1"/>
    <property type="molecule type" value="Genomic_DNA"/>
</dbReference>
<dbReference type="CDD" id="cd06262">
    <property type="entry name" value="metallo-hydrolase-like_MBL-fold"/>
    <property type="match status" value="1"/>
</dbReference>
<dbReference type="InterPro" id="IPR001279">
    <property type="entry name" value="Metallo-B-lactamas"/>
</dbReference>
<evidence type="ECO:0000313" key="6">
    <source>
        <dbReference type="EMBL" id="HFH29347.1"/>
    </source>
</evidence>
<evidence type="ECO:0000256" key="4">
    <source>
        <dbReference type="ARBA" id="ARBA00022833"/>
    </source>
</evidence>
<dbReference type="GO" id="GO:0016787">
    <property type="term" value="F:hydrolase activity"/>
    <property type="evidence" value="ECO:0007669"/>
    <property type="project" value="UniProtKB-KW"/>
</dbReference>
<evidence type="ECO:0000256" key="3">
    <source>
        <dbReference type="ARBA" id="ARBA00022801"/>
    </source>
</evidence>
<comment type="cofactor">
    <cofactor evidence="1">
        <name>Zn(2+)</name>
        <dbReference type="ChEBI" id="CHEBI:29105"/>
    </cofactor>
</comment>
<dbReference type="InterPro" id="IPR051453">
    <property type="entry name" value="MBL_Glyoxalase_II"/>
</dbReference>
<dbReference type="GO" id="GO:0046872">
    <property type="term" value="F:metal ion binding"/>
    <property type="evidence" value="ECO:0007669"/>
    <property type="project" value="UniProtKB-KW"/>
</dbReference>
<accession>A0A7C3IJE0</accession>
<evidence type="ECO:0000256" key="2">
    <source>
        <dbReference type="ARBA" id="ARBA00022723"/>
    </source>
</evidence>
<protein>
    <submittedName>
        <fullName evidence="6">MBL fold metallo-hydrolase</fullName>
    </submittedName>
</protein>
<dbReference type="PANTHER" id="PTHR46233">
    <property type="entry name" value="HYDROXYACYLGLUTATHIONE HYDROLASE GLOC"/>
    <property type="match status" value="1"/>
</dbReference>
<dbReference type="SUPFAM" id="SSF56281">
    <property type="entry name" value="Metallo-hydrolase/oxidoreductase"/>
    <property type="match status" value="1"/>
</dbReference>
<dbReference type="SMART" id="SM00849">
    <property type="entry name" value="Lactamase_B"/>
    <property type="match status" value="1"/>
</dbReference>
<keyword evidence="4" id="KW-0862">Zinc</keyword>
<sequence length="227" mass="25203">MQHYKVHSIVVGPIATNCYIIETDEIDAATQERTAIVIDPGADAPAIIARLKALKVVPQLILCTHGHFDHVLAIPDLVRHYEEQQINLTIAIHRLDKDYLGSKAMMRHRRDLACVGGLSFLERFPAQFPEPGRILEDEDRIGPFRVLHLPGHTPGSVGYIDEHRGILFAGDTLFAGGVGRTDLPGGDEVSLQASLRRLFSLPGNLRVYSGHGGDTRIERERPRQGWL</sequence>
<name>A0A7C3IJE0_9SPIR</name>
<evidence type="ECO:0000256" key="1">
    <source>
        <dbReference type="ARBA" id="ARBA00001947"/>
    </source>
</evidence>
<dbReference type="PANTHER" id="PTHR46233:SF3">
    <property type="entry name" value="HYDROXYACYLGLUTATHIONE HYDROLASE GLOC"/>
    <property type="match status" value="1"/>
</dbReference>
<feature type="domain" description="Metallo-beta-lactamase" evidence="5">
    <location>
        <begin position="15"/>
        <end position="211"/>
    </location>
</feature>
<dbReference type="InterPro" id="IPR036866">
    <property type="entry name" value="RibonucZ/Hydroxyglut_hydro"/>
</dbReference>
<comment type="caution">
    <text evidence="6">The sequence shown here is derived from an EMBL/GenBank/DDBJ whole genome shotgun (WGS) entry which is preliminary data.</text>
</comment>
<gene>
    <name evidence="6" type="ORF">ENS59_07525</name>
</gene>
<organism evidence="6">
    <name type="scientific">Gracilinema caldarium</name>
    <dbReference type="NCBI Taxonomy" id="215591"/>
    <lineage>
        <taxon>Bacteria</taxon>
        <taxon>Pseudomonadati</taxon>
        <taxon>Spirochaetota</taxon>
        <taxon>Spirochaetia</taxon>
        <taxon>Spirochaetales</taxon>
        <taxon>Breznakiellaceae</taxon>
        <taxon>Gracilinema</taxon>
    </lineage>
</organism>
<evidence type="ECO:0000259" key="5">
    <source>
        <dbReference type="SMART" id="SM00849"/>
    </source>
</evidence>
<proteinExistence type="predicted"/>
<reference evidence="6" key="1">
    <citation type="journal article" date="2020" name="mSystems">
        <title>Genome- and Community-Level Interaction Insights into Carbon Utilization and Element Cycling Functions of Hydrothermarchaeota in Hydrothermal Sediment.</title>
        <authorList>
            <person name="Zhou Z."/>
            <person name="Liu Y."/>
            <person name="Xu W."/>
            <person name="Pan J."/>
            <person name="Luo Z.H."/>
            <person name="Li M."/>
        </authorList>
    </citation>
    <scope>NUCLEOTIDE SEQUENCE [LARGE SCALE GENOMIC DNA]</scope>
    <source>
        <strain evidence="6">SpSt-503</strain>
    </source>
</reference>
<keyword evidence="3 6" id="KW-0378">Hydrolase</keyword>